<sequence>MSELQNRTIATEMKFLCGNKKREKKDYRSGERHETERKERGGKKEKKRTRRKERRGKNKEERARRKEQDGKNEKKRTRRRERGVKKRKEQKNRRKKETNEVDDELWAERYLYHA</sequence>
<reference evidence="2 3" key="1">
    <citation type="journal article" date="2021" name="Elife">
        <title>Chloroplast acquisition without the gene transfer in kleptoplastic sea slugs, Plakobranchus ocellatus.</title>
        <authorList>
            <person name="Maeda T."/>
            <person name="Takahashi S."/>
            <person name="Yoshida T."/>
            <person name="Shimamura S."/>
            <person name="Takaki Y."/>
            <person name="Nagai Y."/>
            <person name="Toyoda A."/>
            <person name="Suzuki Y."/>
            <person name="Arimoto A."/>
            <person name="Ishii H."/>
            <person name="Satoh N."/>
            <person name="Nishiyama T."/>
            <person name="Hasebe M."/>
            <person name="Maruyama T."/>
            <person name="Minagawa J."/>
            <person name="Obokata J."/>
            <person name="Shigenobu S."/>
        </authorList>
    </citation>
    <scope>NUCLEOTIDE SEQUENCE [LARGE SCALE GENOMIC DNA]</scope>
</reference>
<evidence type="ECO:0000313" key="3">
    <source>
        <dbReference type="Proteomes" id="UP000735302"/>
    </source>
</evidence>
<protein>
    <submittedName>
        <fullName evidence="2">Uncharacterized protein</fullName>
    </submittedName>
</protein>
<keyword evidence="3" id="KW-1185">Reference proteome</keyword>
<comment type="caution">
    <text evidence="2">The sequence shown here is derived from an EMBL/GenBank/DDBJ whole genome shotgun (WGS) entry which is preliminary data.</text>
</comment>
<dbReference type="EMBL" id="BLXT01007525">
    <property type="protein sequence ID" value="GFO39796.1"/>
    <property type="molecule type" value="Genomic_DNA"/>
</dbReference>
<gene>
    <name evidence="2" type="ORF">PoB_006630100</name>
</gene>
<feature type="compositionally biased region" description="Basic and acidic residues" evidence="1">
    <location>
        <begin position="58"/>
        <end position="72"/>
    </location>
</feature>
<feature type="compositionally biased region" description="Basic and acidic residues" evidence="1">
    <location>
        <begin position="24"/>
        <end position="39"/>
    </location>
</feature>
<proteinExistence type="predicted"/>
<feature type="region of interest" description="Disordered" evidence="1">
    <location>
        <begin position="1"/>
        <end position="104"/>
    </location>
</feature>
<organism evidence="2 3">
    <name type="scientific">Plakobranchus ocellatus</name>
    <dbReference type="NCBI Taxonomy" id="259542"/>
    <lineage>
        <taxon>Eukaryota</taxon>
        <taxon>Metazoa</taxon>
        <taxon>Spiralia</taxon>
        <taxon>Lophotrochozoa</taxon>
        <taxon>Mollusca</taxon>
        <taxon>Gastropoda</taxon>
        <taxon>Heterobranchia</taxon>
        <taxon>Euthyneura</taxon>
        <taxon>Panpulmonata</taxon>
        <taxon>Sacoglossa</taxon>
        <taxon>Placobranchoidea</taxon>
        <taxon>Plakobranchidae</taxon>
        <taxon>Plakobranchus</taxon>
    </lineage>
</organism>
<dbReference type="AlphaFoldDB" id="A0AAV4D767"/>
<feature type="compositionally biased region" description="Basic residues" evidence="1">
    <location>
        <begin position="40"/>
        <end position="57"/>
    </location>
</feature>
<evidence type="ECO:0000313" key="2">
    <source>
        <dbReference type="EMBL" id="GFO39796.1"/>
    </source>
</evidence>
<accession>A0AAV4D767</accession>
<evidence type="ECO:0000256" key="1">
    <source>
        <dbReference type="SAM" id="MobiDB-lite"/>
    </source>
</evidence>
<feature type="compositionally biased region" description="Basic residues" evidence="1">
    <location>
        <begin position="73"/>
        <end position="96"/>
    </location>
</feature>
<dbReference type="Proteomes" id="UP000735302">
    <property type="component" value="Unassembled WGS sequence"/>
</dbReference>
<name>A0AAV4D767_9GAST</name>